<evidence type="ECO:0008006" key="3">
    <source>
        <dbReference type="Google" id="ProtNLM"/>
    </source>
</evidence>
<reference evidence="2" key="2">
    <citation type="journal article" date="2019" name="Mol. Plant Microbe Interact.">
        <title>Genome sequence resources for four phytopathogenic fungi from the Colletotrichum orbiculare species complex.</title>
        <authorList>
            <person name="Gan P."/>
            <person name="Tsushima A."/>
            <person name="Narusaka M."/>
            <person name="Narusaka Y."/>
            <person name="Takano Y."/>
            <person name="Kubo Y."/>
            <person name="Shirasu K."/>
        </authorList>
    </citation>
    <scope>GENOME REANNOTATION</scope>
    <source>
        <strain evidence="2">104-T / ATCC 96160 / CBS 514.97 / LARS 414 / MAFF 240422</strain>
    </source>
</reference>
<keyword evidence="2" id="KW-1185">Reference proteome</keyword>
<protein>
    <recommendedName>
        <fullName evidence="3">Lysine-specific metallo-endopeptidase domain-containing protein</fullName>
    </recommendedName>
</protein>
<dbReference type="AlphaFoldDB" id="N4VJB6"/>
<name>N4VJB6_COLOR</name>
<comment type="caution">
    <text evidence="1">The sequence shown here is derived from an EMBL/GenBank/DDBJ whole genome shotgun (WGS) entry which is preliminary data.</text>
</comment>
<reference evidence="2" key="1">
    <citation type="journal article" date="2013" name="New Phytol.">
        <title>Comparative genomic and transcriptomic analyses reveal the hemibiotrophic stage shift of Colletotrichum fungi.</title>
        <authorList>
            <person name="Gan P."/>
            <person name="Ikeda K."/>
            <person name="Irieda H."/>
            <person name="Narusaka M."/>
            <person name="O'Connell R.J."/>
            <person name="Narusaka Y."/>
            <person name="Takano Y."/>
            <person name="Kubo Y."/>
            <person name="Shirasu K."/>
        </authorList>
    </citation>
    <scope>NUCLEOTIDE SEQUENCE [LARGE SCALE GENOMIC DNA]</scope>
    <source>
        <strain evidence="2">104-T / ATCC 96160 / CBS 514.97 / LARS 414 / MAFF 240422</strain>
    </source>
</reference>
<dbReference type="HOGENOM" id="CLU_877189_0_0_1"/>
<dbReference type="Gene3D" id="3.40.390.10">
    <property type="entry name" value="Collagenase (Catalytic Domain)"/>
    <property type="match status" value="1"/>
</dbReference>
<dbReference type="GO" id="GO:0008237">
    <property type="term" value="F:metallopeptidase activity"/>
    <property type="evidence" value="ECO:0007669"/>
    <property type="project" value="InterPro"/>
</dbReference>
<dbReference type="InterPro" id="IPR024079">
    <property type="entry name" value="MetalloPept_cat_dom_sf"/>
</dbReference>
<evidence type="ECO:0000313" key="2">
    <source>
        <dbReference type="Proteomes" id="UP000014480"/>
    </source>
</evidence>
<accession>N4VJB6</accession>
<dbReference type="EMBL" id="AMCV02000020">
    <property type="protein sequence ID" value="TDZ19318.1"/>
    <property type="molecule type" value="Genomic_DNA"/>
</dbReference>
<dbReference type="Proteomes" id="UP000014480">
    <property type="component" value="Unassembled WGS sequence"/>
</dbReference>
<gene>
    <name evidence="1" type="ORF">Cob_v007635</name>
</gene>
<proteinExistence type="predicted"/>
<evidence type="ECO:0000313" key="1">
    <source>
        <dbReference type="EMBL" id="TDZ19318.1"/>
    </source>
</evidence>
<organism evidence="1 2">
    <name type="scientific">Colletotrichum orbiculare (strain 104-T / ATCC 96160 / CBS 514.97 / LARS 414 / MAFF 240422)</name>
    <name type="common">Cucumber anthracnose fungus</name>
    <name type="synonym">Colletotrichum lagenarium</name>
    <dbReference type="NCBI Taxonomy" id="1213857"/>
    <lineage>
        <taxon>Eukaryota</taxon>
        <taxon>Fungi</taxon>
        <taxon>Dikarya</taxon>
        <taxon>Ascomycota</taxon>
        <taxon>Pezizomycotina</taxon>
        <taxon>Sordariomycetes</taxon>
        <taxon>Hypocreomycetidae</taxon>
        <taxon>Glomerellales</taxon>
        <taxon>Glomerellaceae</taxon>
        <taxon>Colletotrichum</taxon>
        <taxon>Colletotrichum orbiculare species complex</taxon>
    </lineage>
</organism>
<sequence>MRFLTVLQPLLISLLVCQTQGLITPRGFRFKEPKDGREGGCSAGDIAIIRTELKVVKEAAETAAGNVAGSPFFYAFQKPGNDLFRGKDLAEAAKRFYLRMAQLADESYRGNDFRIECRPEECRLRSRDTVAVMTESVLRQFFPPSMWVKKPSDPVLAFCEPFFTGSSGVSTEQRMKELKQDVERLRKGEIRSLAGTSVNMGKVADTRSKVVMHELSHTNFVAEPITDVVRPKALVKKAMLDYMYDVYDCYQLAGGMWKSGSGWKGNQKEGARRAAMNAENWALVGMGTYFAKQLGVGKIRFRVPSTAIGGGHLIDNR</sequence>